<keyword evidence="2" id="KW-0677">Repeat</keyword>
<feature type="region of interest" description="Disordered" evidence="6">
    <location>
        <begin position="319"/>
        <end position="378"/>
    </location>
</feature>
<evidence type="ECO:0000313" key="10">
    <source>
        <dbReference type="Proteomes" id="UP000030765"/>
    </source>
</evidence>
<dbReference type="Pfam" id="PF00076">
    <property type="entry name" value="RRM_1"/>
    <property type="match status" value="1"/>
</dbReference>
<feature type="compositionally biased region" description="Basic and acidic residues" evidence="6">
    <location>
        <begin position="368"/>
        <end position="378"/>
    </location>
</feature>
<evidence type="ECO:0000256" key="3">
    <source>
        <dbReference type="ARBA" id="ARBA00022884"/>
    </source>
</evidence>
<dbReference type="InterPro" id="IPR051945">
    <property type="entry name" value="RRM_MRD1_RNA_proc_ribogen"/>
</dbReference>
<evidence type="ECO:0000256" key="5">
    <source>
        <dbReference type="PROSITE-ProRule" id="PRU00176"/>
    </source>
</evidence>
<evidence type="ECO:0000256" key="4">
    <source>
        <dbReference type="ARBA" id="ARBA00023242"/>
    </source>
</evidence>
<protein>
    <submittedName>
        <fullName evidence="9">RRM domain-containing protein</fullName>
    </submittedName>
</protein>
<evidence type="ECO:0000256" key="6">
    <source>
        <dbReference type="SAM" id="MobiDB-lite"/>
    </source>
</evidence>
<dbReference type="STRING" id="74873.A0A084WIP2"/>
<keyword evidence="3 5" id="KW-0694">RNA-binding</keyword>
<dbReference type="EnsemblMetazoa" id="ASIC018138-RA">
    <property type="protein sequence ID" value="ASIC018138-PA"/>
    <property type="gene ID" value="ASIC018138"/>
</dbReference>
<name>A0A084WIP2_ANOSI</name>
<dbReference type="OMA" id="EEENESX"/>
<organism evidence="8">
    <name type="scientific">Anopheles sinensis</name>
    <name type="common">Mosquito</name>
    <dbReference type="NCBI Taxonomy" id="74873"/>
    <lineage>
        <taxon>Eukaryota</taxon>
        <taxon>Metazoa</taxon>
        <taxon>Ecdysozoa</taxon>
        <taxon>Arthropoda</taxon>
        <taxon>Hexapoda</taxon>
        <taxon>Insecta</taxon>
        <taxon>Pterygota</taxon>
        <taxon>Neoptera</taxon>
        <taxon>Endopterygota</taxon>
        <taxon>Diptera</taxon>
        <taxon>Nematocera</taxon>
        <taxon>Culicoidea</taxon>
        <taxon>Culicidae</taxon>
        <taxon>Anophelinae</taxon>
        <taxon>Anopheles</taxon>
    </lineage>
</organism>
<reference evidence="8 10" key="1">
    <citation type="journal article" date="2014" name="BMC Genomics">
        <title>Genome sequence of Anopheles sinensis provides insight into genetics basis of mosquito competence for malaria parasites.</title>
        <authorList>
            <person name="Zhou D."/>
            <person name="Zhang D."/>
            <person name="Ding G."/>
            <person name="Shi L."/>
            <person name="Hou Q."/>
            <person name="Ye Y."/>
            <person name="Xu Y."/>
            <person name="Zhou H."/>
            <person name="Xiong C."/>
            <person name="Li S."/>
            <person name="Yu J."/>
            <person name="Hong S."/>
            <person name="Yu X."/>
            <person name="Zou P."/>
            <person name="Chen C."/>
            <person name="Chang X."/>
            <person name="Wang W."/>
            <person name="Lv Y."/>
            <person name="Sun Y."/>
            <person name="Ma L."/>
            <person name="Shen B."/>
            <person name="Zhu C."/>
        </authorList>
    </citation>
    <scope>NUCLEOTIDE SEQUENCE [LARGE SCALE GENOMIC DNA]</scope>
</reference>
<dbReference type="EMBL" id="ATLV01023941">
    <property type="status" value="NOT_ANNOTATED_CDS"/>
    <property type="molecule type" value="Genomic_DNA"/>
</dbReference>
<dbReference type="InterPro" id="IPR000504">
    <property type="entry name" value="RRM_dom"/>
</dbReference>
<dbReference type="AlphaFoldDB" id="A0A084WIP2"/>
<dbReference type="PANTHER" id="PTHR48039">
    <property type="entry name" value="RNA-BINDING MOTIF PROTEIN 14B"/>
    <property type="match status" value="1"/>
</dbReference>
<accession>A0A084WIP2</accession>
<dbReference type="InterPro" id="IPR035979">
    <property type="entry name" value="RBD_domain_sf"/>
</dbReference>
<dbReference type="Proteomes" id="UP000030765">
    <property type="component" value="Unassembled WGS sequence"/>
</dbReference>
<dbReference type="VEuPathDB" id="VectorBase:ASIS022024"/>
<keyword evidence="10" id="KW-1185">Reference proteome</keyword>
<dbReference type="GO" id="GO:0005730">
    <property type="term" value="C:nucleolus"/>
    <property type="evidence" value="ECO:0007669"/>
    <property type="project" value="TreeGrafter"/>
</dbReference>
<dbReference type="CDD" id="cd12416">
    <property type="entry name" value="RRM4_RBM28_like"/>
    <property type="match status" value="1"/>
</dbReference>
<evidence type="ECO:0000256" key="2">
    <source>
        <dbReference type="ARBA" id="ARBA00022737"/>
    </source>
</evidence>
<feature type="compositionally biased region" description="Basic and acidic residues" evidence="6">
    <location>
        <begin position="328"/>
        <end position="355"/>
    </location>
</feature>
<gene>
    <name evidence="8" type="ORF">ZHAS_00018138</name>
</gene>
<proteinExistence type="predicted"/>
<dbReference type="VEuPathDB" id="VectorBase:ASIC018138"/>
<reference evidence="9" key="2">
    <citation type="submission" date="2020-05" db="UniProtKB">
        <authorList>
            <consortium name="EnsemblMetazoa"/>
        </authorList>
    </citation>
    <scope>IDENTIFICATION</scope>
</reference>
<dbReference type="InterPro" id="IPR012677">
    <property type="entry name" value="Nucleotide-bd_a/b_plait_sf"/>
</dbReference>
<comment type="subcellular location">
    <subcellularLocation>
        <location evidence="1">Nucleus</location>
    </subcellularLocation>
</comment>
<dbReference type="PROSITE" id="PS50102">
    <property type="entry name" value="RRM"/>
    <property type="match status" value="1"/>
</dbReference>
<dbReference type="OrthoDB" id="3945418at2759"/>
<feature type="compositionally biased region" description="Polar residues" evidence="6">
    <location>
        <begin position="280"/>
        <end position="289"/>
    </location>
</feature>
<dbReference type="SMART" id="SM00360">
    <property type="entry name" value="RRM"/>
    <property type="match status" value="1"/>
</dbReference>
<dbReference type="EMBL" id="KE525347">
    <property type="protein sequence ID" value="KFB50086.1"/>
    <property type="molecule type" value="Genomic_DNA"/>
</dbReference>
<keyword evidence="4" id="KW-0539">Nucleus</keyword>
<dbReference type="Gene3D" id="3.30.70.330">
    <property type="match status" value="2"/>
</dbReference>
<feature type="region of interest" description="Disordered" evidence="6">
    <location>
        <begin position="280"/>
        <end position="301"/>
    </location>
</feature>
<dbReference type="FunFam" id="3.30.70.330:FF:000182">
    <property type="entry name" value="RNA-binding motif protein 28"/>
    <property type="match status" value="1"/>
</dbReference>
<feature type="compositionally biased region" description="Basic residues" evidence="6">
    <location>
        <begin position="356"/>
        <end position="367"/>
    </location>
</feature>
<evidence type="ECO:0000313" key="8">
    <source>
        <dbReference type="EMBL" id="KFB50086.1"/>
    </source>
</evidence>
<evidence type="ECO:0000313" key="9">
    <source>
        <dbReference type="EnsemblMetazoa" id="ASIC018138-PA"/>
    </source>
</evidence>
<evidence type="ECO:0000256" key="1">
    <source>
        <dbReference type="ARBA" id="ARBA00004123"/>
    </source>
</evidence>
<sequence>MEQFGTVQRVLINKERVSGHSKGTAFVIFKLKDSAQMSCRQNLKLQIHDQFLEILEALRKKDITERTKAKLEKRSKDSRNLYLLKEGVIMAGSPAAKDVSKTDMAQRLRLEQRNNEMLKNFNRFVAKDRLTIHNIPPHFSNDDLRKTVIKHTSCKPIECRIMRDKRASFGNPLGTSRGYGFISFKQHETALEVLRKLNNNPSVFGKNNRPIVAFSIEDLKVHKIKQQRMEKSRLNNPTYQKKIEEIKQKKQQKNVSKKAANRQELQQLAAAPSVVLQKLNSKGANSADTSGIKKKERKRDIEPMITPFTGAIAKIGKSSIRSNRKIRHQADSHMERIKAERKEQRKKKVKEEHARNRLQKSKTLQKKPKLDRQELKKEDSYFKQTVGKYKDMISNITKQSTRGKWYTE</sequence>
<evidence type="ECO:0000259" key="7">
    <source>
        <dbReference type="PROSITE" id="PS50102"/>
    </source>
</evidence>
<dbReference type="GO" id="GO:0003729">
    <property type="term" value="F:mRNA binding"/>
    <property type="evidence" value="ECO:0007669"/>
    <property type="project" value="TreeGrafter"/>
</dbReference>
<feature type="domain" description="RRM" evidence="7">
    <location>
        <begin position="128"/>
        <end position="211"/>
    </location>
</feature>
<dbReference type="PANTHER" id="PTHR48039:SF5">
    <property type="entry name" value="RNA-BINDING PROTEIN 28"/>
    <property type="match status" value="1"/>
</dbReference>
<dbReference type="SUPFAM" id="SSF54928">
    <property type="entry name" value="RNA-binding domain, RBD"/>
    <property type="match status" value="1"/>
</dbReference>